<organism evidence="2 3">
    <name type="scientific">Krasilnikoviella flava</name>
    <dbReference type="NCBI Taxonomy" id="526729"/>
    <lineage>
        <taxon>Bacteria</taxon>
        <taxon>Bacillati</taxon>
        <taxon>Actinomycetota</taxon>
        <taxon>Actinomycetes</taxon>
        <taxon>Micrococcales</taxon>
        <taxon>Promicromonosporaceae</taxon>
        <taxon>Krasilnikoviella</taxon>
    </lineage>
</organism>
<evidence type="ECO:0000313" key="3">
    <source>
        <dbReference type="Proteomes" id="UP000189777"/>
    </source>
</evidence>
<dbReference type="PANTHER" id="PTHR46865:SF2">
    <property type="entry name" value="MONOOXYGENASE"/>
    <property type="match status" value="1"/>
</dbReference>
<name>A0A1T5LLH2_9MICO</name>
<dbReference type="STRING" id="526729.SAMN04324258_3586"/>
<dbReference type="Proteomes" id="UP000189777">
    <property type="component" value="Unassembled WGS sequence"/>
</dbReference>
<dbReference type="Pfam" id="PF01494">
    <property type="entry name" value="FAD_binding_3"/>
    <property type="match status" value="1"/>
</dbReference>
<sequence length="398" mass="41888">MNRSVLVSGGGVAGLALAHRLAARGDVVTVVEQAPAPRAGGYKVDVRGAALQVLDHMGLLEEARTLRTEVRAGSVVDARGRRAASMDGDTFGGRGHDDVELLRGDLHRLLREGAAGAEHVYGDSIASLEDTGDGVEVELASGRTGRYDVVVGADGLRSRTRNLVLGPDERHVVDLGYYVAVATVPNRLGLDREEVTYVGPGRTALVYATAREEGARAMFLWSSGPLGHRDLGRAGRERLLADAYAGEGWEVPGLLADVPASPDLLFDSLSQVRAERWSAGRTVLLGDAAYCASAASGQGTSLALVGAYVLAAALGTHDDPAGAFAAYERRMRPFVAANQALGPANIKRMVVGSKGQVRASLAMLRVMDRLPGKDRMMAAMTAPIHRAANAIELPELVS</sequence>
<evidence type="ECO:0000313" key="2">
    <source>
        <dbReference type="EMBL" id="SKC76388.1"/>
    </source>
</evidence>
<dbReference type="Gene3D" id="3.30.9.10">
    <property type="entry name" value="D-Amino Acid Oxidase, subunit A, domain 2"/>
    <property type="match status" value="1"/>
</dbReference>
<keyword evidence="3" id="KW-1185">Reference proteome</keyword>
<feature type="domain" description="FAD-binding" evidence="1">
    <location>
        <begin position="4"/>
        <end position="163"/>
    </location>
</feature>
<dbReference type="OrthoDB" id="9782160at2"/>
<dbReference type="PANTHER" id="PTHR46865">
    <property type="entry name" value="OXIDOREDUCTASE-RELATED"/>
    <property type="match status" value="1"/>
</dbReference>
<dbReference type="InterPro" id="IPR002938">
    <property type="entry name" value="FAD-bd"/>
</dbReference>
<dbReference type="SUPFAM" id="SSF51905">
    <property type="entry name" value="FAD/NAD(P)-binding domain"/>
    <property type="match status" value="1"/>
</dbReference>
<dbReference type="AlphaFoldDB" id="A0A1T5LLH2"/>
<dbReference type="PRINTS" id="PR00420">
    <property type="entry name" value="RNGMNOXGNASE"/>
</dbReference>
<proteinExistence type="predicted"/>
<dbReference type="Gene3D" id="3.50.50.60">
    <property type="entry name" value="FAD/NAD(P)-binding domain"/>
    <property type="match status" value="1"/>
</dbReference>
<dbReference type="InterPro" id="IPR051704">
    <property type="entry name" value="FAD_aromatic-hydroxylase"/>
</dbReference>
<dbReference type="InterPro" id="IPR036188">
    <property type="entry name" value="FAD/NAD-bd_sf"/>
</dbReference>
<protein>
    <submittedName>
        <fullName evidence="2">2-polyprenyl-6-methoxyphenol hydroxylase</fullName>
    </submittedName>
</protein>
<gene>
    <name evidence="2" type="ORF">SAMN04324258_3586</name>
</gene>
<dbReference type="RefSeq" id="WP_079575939.1">
    <property type="nucleotide sequence ID" value="NZ_FUZQ01000006.1"/>
</dbReference>
<reference evidence="2 3" key="1">
    <citation type="submission" date="2017-02" db="EMBL/GenBank/DDBJ databases">
        <authorList>
            <person name="Peterson S.W."/>
        </authorList>
    </citation>
    <scope>NUCLEOTIDE SEQUENCE [LARGE SCALE GENOMIC DNA]</scope>
    <source>
        <strain evidence="2 3">DSM 21481</strain>
    </source>
</reference>
<evidence type="ECO:0000259" key="1">
    <source>
        <dbReference type="Pfam" id="PF01494"/>
    </source>
</evidence>
<dbReference type="GO" id="GO:0071949">
    <property type="term" value="F:FAD binding"/>
    <property type="evidence" value="ECO:0007669"/>
    <property type="project" value="InterPro"/>
</dbReference>
<dbReference type="EMBL" id="FUZQ01000006">
    <property type="protein sequence ID" value="SKC76388.1"/>
    <property type="molecule type" value="Genomic_DNA"/>
</dbReference>
<accession>A0A1T5LLH2</accession>